<sequence length="412" mass="45726">MGTQERYTGDNFVVHPSVITSGNDSYENDPQQRTSNPLPLRTQEGRTIPYQAVQNGVSDSRQLPILRKHCETKYHTVRLPHLAAPPTLSTAWTNPQSMFSEPSLTRILNTVVLRSEASRRLTTQPGWATCLKELLNCLMLRRSNIVLTPSLPTITLLPTATHVAGTYSCSTATHAAGTSFCSTATHIAGTVTLPPTSTHVLRPEPYRPTAGLPYVPQRLELPGLPHVPPRFTLPGHPSVPLYAAIYGVNIQEKIRSKSFVLMNQHVNEDIRVQARKIYEALSPRHSSPPPPSPSPLPPIPPIPICVMDSSKIRALVASCRPQAMIVMFCVNKNLYNVNKMHCLDMTVLRYGRRERKEKGQMLDTGLIKPSQIKDDGKRVSCCYILDGNAKQEKQGDFCPFGVVKLNLSINKY</sequence>
<feature type="compositionally biased region" description="Polar residues" evidence="1">
    <location>
        <begin position="18"/>
        <end position="37"/>
    </location>
</feature>
<evidence type="ECO:0000256" key="1">
    <source>
        <dbReference type="SAM" id="MobiDB-lite"/>
    </source>
</evidence>
<reference evidence="2" key="1">
    <citation type="submission" date="2020-11" db="EMBL/GenBank/DDBJ databases">
        <authorList>
            <person name="Tran Van P."/>
        </authorList>
    </citation>
    <scope>NUCLEOTIDE SEQUENCE</scope>
</reference>
<organism evidence="2">
    <name type="scientific">Timema monikensis</name>
    <dbReference type="NCBI Taxonomy" id="170555"/>
    <lineage>
        <taxon>Eukaryota</taxon>
        <taxon>Metazoa</taxon>
        <taxon>Ecdysozoa</taxon>
        <taxon>Arthropoda</taxon>
        <taxon>Hexapoda</taxon>
        <taxon>Insecta</taxon>
        <taxon>Pterygota</taxon>
        <taxon>Neoptera</taxon>
        <taxon>Polyneoptera</taxon>
        <taxon>Phasmatodea</taxon>
        <taxon>Timematodea</taxon>
        <taxon>Timematoidea</taxon>
        <taxon>Timematidae</taxon>
        <taxon>Timema</taxon>
    </lineage>
</organism>
<name>A0A7R9HNA2_9NEOP</name>
<proteinExistence type="predicted"/>
<gene>
    <name evidence="2" type="ORF">TMSB3V08_LOCUS5433</name>
</gene>
<evidence type="ECO:0000313" key="2">
    <source>
        <dbReference type="EMBL" id="CAD7428636.1"/>
    </source>
</evidence>
<protein>
    <submittedName>
        <fullName evidence="2">Uncharacterized protein</fullName>
    </submittedName>
</protein>
<dbReference type="AlphaFoldDB" id="A0A7R9HNA2"/>
<feature type="region of interest" description="Disordered" evidence="1">
    <location>
        <begin position="1"/>
        <end position="42"/>
    </location>
</feature>
<dbReference type="EMBL" id="OB793807">
    <property type="protein sequence ID" value="CAD7428636.1"/>
    <property type="molecule type" value="Genomic_DNA"/>
</dbReference>
<accession>A0A7R9HNA2</accession>